<dbReference type="AlphaFoldDB" id="Q1QDM3"/>
<dbReference type="HOGENOM" id="CLU_201808_1_1_6"/>
<dbReference type="STRING" id="335284.Pcryo_0447"/>
<keyword evidence="2" id="KW-1185">Reference proteome</keyword>
<name>Q1QDM3_PSYCK</name>
<protein>
    <recommendedName>
        <fullName evidence="3">DUF2256 domain-containing protein</fullName>
    </recommendedName>
</protein>
<evidence type="ECO:0000313" key="1">
    <source>
        <dbReference type="EMBL" id="ABE74230.1"/>
    </source>
</evidence>
<dbReference type="Proteomes" id="UP000002425">
    <property type="component" value="Chromosome"/>
</dbReference>
<evidence type="ECO:0008006" key="3">
    <source>
        <dbReference type="Google" id="ProtNLM"/>
    </source>
</evidence>
<dbReference type="KEGG" id="pcr:Pcryo_0447"/>
<sequence length="70" mass="8442">MGSLSDFFNLKVNIMAHKKKNVRKKLCPVCEREFSWTKKLDKNWDSMVYCSDQCRRVKKYEGLNHQKEDK</sequence>
<dbReference type="EMBL" id="CP000323">
    <property type="protein sequence ID" value="ABE74230.1"/>
    <property type="molecule type" value="Genomic_DNA"/>
</dbReference>
<evidence type="ECO:0000313" key="2">
    <source>
        <dbReference type="Proteomes" id="UP000002425"/>
    </source>
</evidence>
<accession>Q1QDM3</accession>
<dbReference type="eggNOG" id="COG4338">
    <property type="taxonomic scope" value="Bacteria"/>
</dbReference>
<gene>
    <name evidence="1" type="ordered locus">Pcryo_0447</name>
</gene>
<reference evidence="1" key="1">
    <citation type="submission" date="2006-03" db="EMBL/GenBank/DDBJ databases">
        <title>Complete sequence of chromosome of Psychrobacter cryohalolentis K5.</title>
        <authorList>
            <consortium name="US DOE Joint Genome Institute"/>
            <person name="Copeland A."/>
            <person name="Lucas S."/>
            <person name="Lapidus A."/>
            <person name="Barry K."/>
            <person name="Detter J.C."/>
            <person name="Glavina del Rio T."/>
            <person name="Hammon N."/>
            <person name="Israni S."/>
            <person name="Dalin E."/>
            <person name="Tice H."/>
            <person name="Pitluck S."/>
            <person name="Brettin T."/>
            <person name="Bruce D."/>
            <person name="Han C."/>
            <person name="Tapia R."/>
            <person name="Sims D.R."/>
            <person name="Gilna P."/>
            <person name="Schmutz J."/>
            <person name="Larimer F."/>
            <person name="Land M."/>
            <person name="Hauser L."/>
            <person name="Kyrpides N."/>
            <person name="Kim E."/>
            <person name="Richardson P."/>
        </authorList>
    </citation>
    <scope>NUCLEOTIDE SEQUENCE</scope>
    <source>
        <strain evidence="1">K5</strain>
    </source>
</reference>
<dbReference type="Pfam" id="PF10013">
    <property type="entry name" value="DUF2256"/>
    <property type="match status" value="1"/>
</dbReference>
<organism evidence="1 2">
    <name type="scientific">Psychrobacter cryohalolentis (strain ATCC BAA-1226 / DSM 17306 / VKM B-2378 / K5)</name>
    <dbReference type="NCBI Taxonomy" id="335284"/>
    <lineage>
        <taxon>Bacteria</taxon>
        <taxon>Pseudomonadati</taxon>
        <taxon>Pseudomonadota</taxon>
        <taxon>Gammaproteobacteria</taxon>
        <taxon>Moraxellales</taxon>
        <taxon>Moraxellaceae</taxon>
        <taxon>Psychrobacter</taxon>
    </lineage>
</organism>
<proteinExistence type="predicted"/>
<dbReference type="InterPro" id="IPR017136">
    <property type="entry name" value="UCP037205"/>
</dbReference>